<keyword evidence="3" id="KW-1185">Reference proteome</keyword>
<dbReference type="Proteomes" id="UP000290365">
    <property type="component" value="Chromosome"/>
</dbReference>
<feature type="compositionally biased region" description="Basic and acidic residues" evidence="1">
    <location>
        <begin position="72"/>
        <end position="82"/>
    </location>
</feature>
<dbReference type="RefSeq" id="WP_129885789.1">
    <property type="nucleotide sequence ID" value="NZ_CP035758.1"/>
</dbReference>
<proteinExistence type="predicted"/>
<feature type="region of interest" description="Disordered" evidence="1">
    <location>
        <begin position="72"/>
        <end position="96"/>
    </location>
</feature>
<dbReference type="OrthoDB" id="173283at2"/>
<dbReference type="KEGG" id="kbs:EPA93_03950"/>
<evidence type="ECO:0000256" key="1">
    <source>
        <dbReference type="SAM" id="MobiDB-lite"/>
    </source>
</evidence>
<dbReference type="AlphaFoldDB" id="A0A4P6JJS4"/>
<evidence type="ECO:0000313" key="2">
    <source>
        <dbReference type="EMBL" id="QBD75190.1"/>
    </source>
</evidence>
<accession>A0A4P6JJS4</accession>
<name>A0A4P6JJS4_KTERU</name>
<reference evidence="2 3" key="1">
    <citation type="submission" date="2019-01" db="EMBL/GenBank/DDBJ databases">
        <title>Ktedonosporobacter rubrisoli SCAWS-G2.</title>
        <authorList>
            <person name="Huang Y."/>
            <person name="Yan B."/>
        </authorList>
    </citation>
    <scope>NUCLEOTIDE SEQUENCE [LARGE SCALE GENOMIC DNA]</scope>
    <source>
        <strain evidence="2 3">SCAWS-G2</strain>
    </source>
</reference>
<dbReference type="EMBL" id="CP035758">
    <property type="protein sequence ID" value="QBD75190.1"/>
    <property type="molecule type" value="Genomic_DNA"/>
</dbReference>
<gene>
    <name evidence="2" type="ORF">EPA93_03950</name>
</gene>
<organism evidence="2 3">
    <name type="scientific">Ktedonosporobacter rubrisoli</name>
    <dbReference type="NCBI Taxonomy" id="2509675"/>
    <lineage>
        <taxon>Bacteria</taxon>
        <taxon>Bacillati</taxon>
        <taxon>Chloroflexota</taxon>
        <taxon>Ktedonobacteria</taxon>
        <taxon>Ktedonobacterales</taxon>
        <taxon>Ktedonosporobacteraceae</taxon>
        <taxon>Ktedonosporobacter</taxon>
    </lineage>
</organism>
<evidence type="ECO:0000313" key="3">
    <source>
        <dbReference type="Proteomes" id="UP000290365"/>
    </source>
</evidence>
<protein>
    <submittedName>
        <fullName evidence="2">Uncharacterized protein</fullName>
    </submittedName>
</protein>
<sequence>MSTWEDAKRAAQSTYINAGNGFQDRNGFGQAYQQFLLTGQISPSLGLSDIHHQIAEEPYQPTETDWQEYAHYRDAWEKENPDPRLTGPDPDAPELG</sequence>